<reference evidence="3 4" key="1">
    <citation type="journal article" date="2010" name="Stand. Genomic Sci.">
        <title>Complete genome sequence of Intrasporangium calvum type strain (7 KIP).</title>
        <authorList>
            <person name="Del Rio T.G."/>
            <person name="Chertkov O."/>
            <person name="Yasawong M."/>
            <person name="Lucas S."/>
            <person name="Deshpande S."/>
            <person name="Cheng J.F."/>
            <person name="Detter C."/>
            <person name="Tapia R."/>
            <person name="Han C."/>
            <person name="Goodwin L."/>
            <person name="Pitluck S."/>
            <person name="Liolios K."/>
            <person name="Ivanova N."/>
            <person name="Mavromatis K."/>
            <person name="Pati A."/>
            <person name="Chen A."/>
            <person name="Palaniappan K."/>
            <person name="Land M."/>
            <person name="Hauser L."/>
            <person name="Chang Y.J."/>
            <person name="Jeffries C.D."/>
            <person name="Rohde M."/>
            <person name="Pukall R."/>
            <person name="Sikorski J."/>
            <person name="Goker M."/>
            <person name="Woyke T."/>
            <person name="Bristow J."/>
            <person name="Eisen J.A."/>
            <person name="Markowitz V."/>
            <person name="Hugenholtz P."/>
            <person name="Kyrpides N.C."/>
            <person name="Klenk H.P."/>
            <person name="Lapidus A."/>
        </authorList>
    </citation>
    <scope>NUCLEOTIDE SEQUENCE [LARGE SCALE GENOMIC DNA]</scope>
    <source>
        <strain evidence="4">ATCC 23552 / DSM 43043 / JCM 3097 / NBRC 12989 / 7 KIP</strain>
    </source>
</reference>
<feature type="domain" description="M23ase beta-sheet core" evidence="2">
    <location>
        <begin position="173"/>
        <end position="265"/>
    </location>
</feature>
<dbReference type="GO" id="GO:0004222">
    <property type="term" value="F:metalloendopeptidase activity"/>
    <property type="evidence" value="ECO:0007669"/>
    <property type="project" value="TreeGrafter"/>
</dbReference>
<dbReference type="Gene3D" id="2.70.70.10">
    <property type="entry name" value="Glucose Permease (Domain IIA)"/>
    <property type="match status" value="1"/>
</dbReference>
<sequence length="281" mass="29261">MSNNTYVGRHRPATKPTRGRQFLVPLALVSSTVAGGLVVRDAGASPLSAEAAAMKNVSNSVAGLGLVADVDAIAAASADRGNLRASRDGVRAEAALGLAASSAAEAGAEAADAALERLAAEKAAAKKAAAEKAAAAKKKAEVERKRRLALAQRWIMPFHGYTLTSGYGWRWGRMHPAQDLAAPTGTPVYALSSGTVLFSGWSNEGYGYMVKIRHWDGTVSWYAHNSRLVVSIGEQVSPGQQVAYSGNTGNSTGPHLHLEIHPAGGAAVPPRSWLAARGIYL</sequence>
<dbReference type="Pfam" id="PF01551">
    <property type="entry name" value="Peptidase_M23"/>
    <property type="match status" value="1"/>
</dbReference>
<dbReference type="KEGG" id="ica:Intca_1056"/>
<gene>
    <name evidence="3" type="ordered locus">Intca_1056</name>
</gene>
<dbReference type="CDD" id="cd12797">
    <property type="entry name" value="M23_peptidase"/>
    <property type="match status" value="1"/>
</dbReference>
<dbReference type="PANTHER" id="PTHR21666:SF270">
    <property type="entry name" value="MUREIN HYDROLASE ACTIVATOR ENVC"/>
    <property type="match status" value="1"/>
</dbReference>
<proteinExistence type="predicted"/>
<dbReference type="EMBL" id="CP002343">
    <property type="protein sequence ID" value="ADU47579.1"/>
    <property type="molecule type" value="Genomic_DNA"/>
</dbReference>
<evidence type="ECO:0000259" key="2">
    <source>
        <dbReference type="Pfam" id="PF01551"/>
    </source>
</evidence>
<dbReference type="STRING" id="710696.Intca_1056"/>
<dbReference type="AlphaFoldDB" id="E6SDF7"/>
<dbReference type="OrthoDB" id="1099523at2"/>
<evidence type="ECO:0000313" key="3">
    <source>
        <dbReference type="EMBL" id="ADU47579.1"/>
    </source>
</evidence>
<protein>
    <submittedName>
        <fullName evidence="3">Peptidase M23</fullName>
    </submittedName>
</protein>
<keyword evidence="1" id="KW-0175">Coiled coil</keyword>
<evidence type="ECO:0000256" key="1">
    <source>
        <dbReference type="SAM" id="Coils"/>
    </source>
</evidence>
<dbReference type="InterPro" id="IPR016047">
    <property type="entry name" value="M23ase_b-sheet_dom"/>
</dbReference>
<dbReference type="InterPro" id="IPR011055">
    <property type="entry name" value="Dup_hybrid_motif"/>
</dbReference>
<dbReference type="RefSeq" id="WP_013491897.1">
    <property type="nucleotide sequence ID" value="NC_014830.1"/>
</dbReference>
<dbReference type="InterPro" id="IPR050570">
    <property type="entry name" value="Cell_wall_metabolism_enzyme"/>
</dbReference>
<dbReference type="Proteomes" id="UP000008914">
    <property type="component" value="Chromosome"/>
</dbReference>
<accession>E6SDF7</accession>
<dbReference type="eggNOG" id="COG0739">
    <property type="taxonomic scope" value="Bacteria"/>
</dbReference>
<name>E6SDF7_INTC7</name>
<feature type="coiled-coil region" evidence="1">
    <location>
        <begin position="108"/>
        <end position="146"/>
    </location>
</feature>
<dbReference type="SUPFAM" id="SSF51261">
    <property type="entry name" value="Duplicated hybrid motif"/>
    <property type="match status" value="1"/>
</dbReference>
<keyword evidence="4" id="KW-1185">Reference proteome</keyword>
<dbReference type="PANTHER" id="PTHR21666">
    <property type="entry name" value="PEPTIDASE-RELATED"/>
    <property type="match status" value="1"/>
</dbReference>
<dbReference type="HOGENOM" id="CLU_029425_3_3_11"/>
<evidence type="ECO:0000313" key="4">
    <source>
        <dbReference type="Proteomes" id="UP000008914"/>
    </source>
</evidence>
<organism evidence="3 4">
    <name type="scientific">Intrasporangium calvum (strain ATCC 23552 / DSM 43043 / JCM 3097 / NBRC 12989 / NCIMB 10167 / NRRL B-3866 / 7 KIP)</name>
    <dbReference type="NCBI Taxonomy" id="710696"/>
    <lineage>
        <taxon>Bacteria</taxon>
        <taxon>Bacillati</taxon>
        <taxon>Actinomycetota</taxon>
        <taxon>Actinomycetes</taxon>
        <taxon>Micrococcales</taxon>
        <taxon>Intrasporangiaceae</taxon>
        <taxon>Intrasporangium</taxon>
    </lineage>
</organism>